<dbReference type="EMBL" id="UINC01030572">
    <property type="protein sequence ID" value="SVB15183.1"/>
    <property type="molecule type" value="Genomic_DNA"/>
</dbReference>
<evidence type="ECO:0008006" key="4">
    <source>
        <dbReference type="Google" id="ProtNLM"/>
    </source>
</evidence>
<evidence type="ECO:0000256" key="1">
    <source>
        <dbReference type="ARBA" id="ARBA00005254"/>
    </source>
</evidence>
<proteinExistence type="inferred from homology"/>
<protein>
    <recommendedName>
        <fullName evidence="4">Enoyl-CoA hydratase</fullName>
    </recommendedName>
</protein>
<evidence type="ECO:0000313" key="3">
    <source>
        <dbReference type="EMBL" id="SVB15183.1"/>
    </source>
</evidence>
<dbReference type="InterPro" id="IPR001753">
    <property type="entry name" value="Enoyl-CoA_hydra/iso"/>
</dbReference>
<dbReference type="Gene3D" id="3.90.226.10">
    <property type="entry name" value="2-enoyl-CoA Hydratase, Chain A, domain 1"/>
    <property type="match status" value="1"/>
</dbReference>
<dbReference type="InterPro" id="IPR018376">
    <property type="entry name" value="Enoyl-CoA_hyd/isom_CS"/>
</dbReference>
<dbReference type="GO" id="GO:0006635">
    <property type="term" value="P:fatty acid beta-oxidation"/>
    <property type="evidence" value="ECO:0007669"/>
    <property type="project" value="TreeGrafter"/>
</dbReference>
<gene>
    <name evidence="3" type="ORF">METZ01_LOCUS168037</name>
</gene>
<dbReference type="CDD" id="cd06558">
    <property type="entry name" value="crotonase-like"/>
    <property type="match status" value="1"/>
</dbReference>
<accession>A0A382BQ29</accession>
<dbReference type="NCBIfam" id="NF004796">
    <property type="entry name" value="PRK06144.1"/>
    <property type="match status" value="1"/>
</dbReference>
<keyword evidence="2" id="KW-0456">Lyase</keyword>
<feature type="non-terminal residue" evidence="3">
    <location>
        <position position="1"/>
    </location>
</feature>
<dbReference type="SUPFAM" id="SSF52096">
    <property type="entry name" value="ClpP/crotonase"/>
    <property type="match status" value="1"/>
</dbReference>
<dbReference type="GO" id="GO:0016829">
    <property type="term" value="F:lyase activity"/>
    <property type="evidence" value="ECO:0007669"/>
    <property type="project" value="UniProtKB-KW"/>
</dbReference>
<reference evidence="3" key="1">
    <citation type="submission" date="2018-05" db="EMBL/GenBank/DDBJ databases">
        <authorList>
            <person name="Lanie J.A."/>
            <person name="Ng W.-L."/>
            <person name="Kazmierczak K.M."/>
            <person name="Andrzejewski T.M."/>
            <person name="Davidsen T.M."/>
            <person name="Wayne K.J."/>
            <person name="Tettelin H."/>
            <person name="Glass J.I."/>
            <person name="Rusch D."/>
            <person name="Podicherti R."/>
            <person name="Tsui H.-C.T."/>
            <person name="Winkler M.E."/>
        </authorList>
    </citation>
    <scope>NUCLEOTIDE SEQUENCE</scope>
</reference>
<evidence type="ECO:0000256" key="2">
    <source>
        <dbReference type="ARBA" id="ARBA00023239"/>
    </source>
</evidence>
<dbReference type="InterPro" id="IPR029045">
    <property type="entry name" value="ClpP/crotonase-like_dom_sf"/>
</dbReference>
<dbReference type="PANTHER" id="PTHR11941:SF54">
    <property type="entry name" value="ENOYL-COA HYDRATASE, MITOCHONDRIAL"/>
    <property type="match status" value="1"/>
</dbReference>
<name>A0A382BQ29_9ZZZZ</name>
<dbReference type="Pfam" id="PF00378">
    <property type="entry name" value="ECH_1"/>
    <property type="match status" value="1"/>
</dbReference>
<dbReference type="PANTHER" id="PTHR11941">
    <property type="entry name" value="ENOYL-COA HYDRATASE-RELATED"/>
    <property type="match status" value="1"/>
</dbReference>
<dbReference type="PROSITE" id="PS00166">
    <property type="entry name" value="ENOYL_COA_HYDRATASE"/>
    <property type="match status" value="1"/>
</dbReference>
<organism evidence="3">
    <name type="scientific">marine metagenome</name>
    <dbReference type="NCBI Taxonomy" id="408172"/>
    <lineage>
        <taxon>unclassified sequences</taxon>
        <taxon>metagenomes</taxon>
        <taxon>ecological metagenomes</taxon>
    </lineage>
</organism>
<comment type="similarity">
    <text evidence="1">Belongs to the enoyl-CoA hydratase/isomerase family.</text>
</comment>
<dbReference type="InterPro" id="IPR014748">
    <property type="entry name" value="Enoyl-CoA_hydra_C"/>
</dbReference>
<sequence length="261" mass="28809">VSTSEIIFEQHDAIATITFNRPQARNAMTWAMYETLLEHCETVEATPSIRVLILRGAGGKAFVSGTDIDQFRSFRTETDGIEYEKKLDTVIERLETLTTPTIAAINGVTTGGGCVMVVACDIRICTTASRFGVPIARTLGNCVSASNIARFLDIIGPARLKDMLYTGRLFSADEAATSGLVTRVVDPADFESVVTEYAEMITANAPLTIQATKQMVHRVQQHRRINPDLGHDWIGRCYSSNDFREGVSSFLEKRQPVWKGQ</sequence>
<dbReference type="Gene3D" id="1.10.12.10">
    <property type="entry name" value="Lyase 2-enoyl-coa Hydratase, Chain A, domain 2"/>
    <property type="match status" value="1"/>
</dbReference>
<dbReference type="AlphaFoldDB" id="A0A382BQ29"/>